<evidence type="ECO:0000313" key="3">
    <source>
        <dbReference type="Proteomes" id="UP001196413"/>
    </source>
</evidence>
<dbReference type="InterPro" id="IPR036915">
    <property type="entry name" value="Cyclin-like_sf"/>
</dbReference>
<keyword evidence="3" id="KW-1185">Reference proteome</keyword>
<dbReference type="GO" id="GO:0035861">
    <property type="term" value="C:site of double-strand break"/>
    <property type="evidence" value="ECO:0007669"/>
    <property type="project" value="TreeGrafter"/>
</dbReference>
<protein>
    <recommendedName>
        <fullName evidence="1">Cyclin N-terminal domain-containing protein</fullName>
    </recommendedName>
</protein>
<dbReference type="EMBL" id="JAHQIW010006713">
    <property type="protein sequence ID" value="KAJ1369994.1"/>
    <property type="molecule type" value="Genomic_DNA"/>
</dbReference>
<dbReference type="InterPro" id="IPR006671">
    <property type="entry name" value="Cyclin_N"/>
</dbReference>
<evidence type="ECO:0000259" key="1">
    <source>
        <dbReference type="Pfam" id="PF00134"/>
    </source>
</evidence>
<gene>
    <name evidence="2" type="ORF">KIN20_031622</name>
</gene>
<dbReference type="Pfam" id="PF00134">
    <property type="entry name" value="Cyclin_N"/>
    <property type="match status" value="1"/>
</dbReference>
<evidence type="ECO:0000313" key="2">
    <source>
        <dbReference type="EMBL" id="KAJ1369994.1"/>
    </source>
</evidence>
<dbReference type="PANTHER" id="PTHR21615:SF2">
    <property type="entry name" value="CYCLIN N-TERMINAL DOMAIN-CONTAINING PROTEIN 1"/>
    <property type="match status" value="1"/>
</dbReference>
<dbReference type="GO" id="GO:0007131">
    <property type="term" value="P:reciprocal meiotic recombination"/>
    <property type="evidence" value="ECO:0007669"/>
    <property type="project" value="TreeGrafter"/>
</dbReference>
<dbReference type="SUPFAM" id="SSF47954">
    <property type="entry name" value="Cyclin-like"/>
    <property type="match status" value="1"/>
</dbReference>
<proteinExistence type="predicted"/>
<dbReference type="Gene3D" id="1.10.472.10">
    <property type="entry name" value="Cyclin-like"/>
    <property type="match status" value="1"/>
</dbReference>
<feature type="domain" description="Cyclin N-terminal" evidence="1">
    <location>
        <begin position="60"/>
        <end position="182"/>
    </location>
</feature>
<dbReference type="Proteomes" id="UP001196413">
    <property type="component" value="Unassembled WGS sequence"/>
</dbReference>
<accession>A0AAD5WGX6</accession>
<dbReference type="CDD" id="cd20541">
    <property type="entry name" value="CYCLIN_CNTD1"/>
    <property type="match status" value="1"/>
</dbReference>
<dbReference type="AlphaFoldDB" id="A0AAD5WGX6"/>
<name>A0AAD5WGX6_PARTN</name>
<organism evidence="2 3">
    <name type="scientific">Parelaphostrongylus tenuis</name>
    <name type="common">Meningeal worm</name>
    <dbReference type="NCBI Taxonomy" id="148309"/>
    <lineage>
        <taxon>Eukaryota</taxon>
        <taxon>Metazoa</taxon>
        <taxon>Ecdysozoa</taxon>
        <taxon>Nematoda</taxon>
        <taxon>Chromadorea</taxon>
        <taxon>Rhabditida</taxon>
        <taxon>Rhabditina</taxon>
        <taxon>Rhabditomorpha</taxon>
        <taxon>Strongyloidea</taxon>
        <taxon>Metastrongylidae</taxon>
        <taxon>Parelaphostrongylus</taxon>
    </lineage>
</organism>
<sequence length="320" mass="36501">MSDENKELNDAPDTGPDFTFTPAELPMDYRSDWLCELARENSDRILSTNECDNDYLTLESVQYIFTVCVRLRLPHDIRYLAVLVFARFMRIHTVQVFGFLSNLRLSEKRRRHEWEKVEANLSRQTTLRMLSSIQIASKALSYHDSLSSKQVCSCLRSLGFAYTQQAALKSELRILKTLNFRLPRSPLTYSETLLKIIGCYWPNIDYKSIWEHILLFLDVVFLHHDQVYEVALKVAGAGNSASLPRKIDIERVKADWMLLGEGVVVAASTCVLREDQTQQMMRDLSNLCGTEHEDIAQMATAIIETTVMLQSMSACEAGGS</sequence>
<comment type="caution">
    <text evidence="2">The sequence shown here is derived from an EMBL/GenBank/DDBJ whole genome shotgun (WGS) entry which is preliminary data.</text>
</comment>
<dbReference type="PANTHER" id="PTHR21615">
    <property type="entry name" value="CYCLIN N-TERMINAL DOMAIN-CONTAINING PROTEIN 1"/>
    <property type="match status" value="1"/>
</dbReference>
<reference evidence="2" key="1">
    <citation type="submission" date="2021-06" db="EMBL/GenBank/DDBJ databases">
        <title>Parelaphostrongylus tenuis whole genome reference sequence.</title>
        <authorList>
            <person name="Garwood T.J."/>
            <person name="Larsen P.A."/>
            <person name="Fountain-Jones N.M."/>
            <person name="Garbe J.R."/>
            <person name="Macchietto M.G."/>
            <person name="Kania S.A."/>
            <person name="Gerhold R.W."/>
            <person name="Richards J.E."/>
            <person name="Wolf T.M."/>
        </authorList>
    </citation>
    <scope>NUCLEOTIDE SEQUENCE</scope>
    <source>
        <strain evidence="2">MNPRO001-30</strain>
        <tissue evidence="2">Meninges</tissue>
    </source>
</reference>